<dbReference type="GO" id="GO:0031047">
    <property type="term" value="P:regulatory ncRNA-mediated gene silencing"/>
    <property type="evidence" value="ECO:0007669"/>
    <property type="project" value="UniProtKB-KW"/>
</dbReference>
<dbReference type="OMA" id="ELEVCGP"/>
<dbReference type="Pfam" id="PF21634">
    <property type="entry name" value="MOV-10_beta-barrel"/>
    <property type="match status" value="1"/>
</dbReference>
<feature type="domain" description="Helicase MOV-10-like beta-barrel" evidence="15">
    <location>
        <begin position="287"/>
        <end position="373"/>
    </location>
</feature>
<feature type="domain" description="Helicase MOV-10 helical" evidence="16">
    <location>
        <begin position="258"/>
        <end position="286"/>
    </location>
</feature>
<keyword evidence="5" id="KW-0547">Nucleotide-binding</keyword>
<protein>
    <recommendedName>
        <fullName evidence="3">RNA helicase</fullName>
        <ecNumber evidence="3">3.6.4.13</ecNumber>
    </recommendedName>
</protein>
<dbReference type="FunFam" id="3.40.50.300:FF:000608">
    <property type="entry name" value="Mov10 RISC complex RNA helicase"/>
    <property type="match status" value="1"/>
</dbReference>
<dbReference type="CDD" id="cd18808">
    <property type="entry name" value="SF1_C_Upf1"/>
    <property type="match status" value="1"/>
</dbReference>
<evidence type="ECO:0000256" key="1">
    <source>
        <dbReference type="ARBA" id="ARBA00004201"/>
    </source>
</evidence>
<keyword evidence="7" id="KW-0347">Helicase</keyword>
<organism evidence="17 18">
    <name type="scientific">Seriola dumerili</name>
    <name type="common">Greater amberjack</name>
    <name type="synonym">Caranx dumerili</name>
    <dbReference type="NCBI Taxonomy" id="41447"/>
    <lineage>
        <taxon>Eukaryota</taxon>
        <taxon>Metazoa</taxon>
        <taxon>Chordata</taxon>
        <taxon>Craniata</taxon>
        <taxon>Vertebrata</taxon>
        <taxon>Euteleostomi</taxon>
        <taxon>Actinopterygii</taxon>
        <taxon>Neopterygii</taxon>
        <taxon>Teleostei</taxon>
        <taxon>Neoteleostei</taxon>
        <taxon>Acanthomorphata</taxon>
        <taxon>Carangaria</taxon>
        <taxon>Carangiformes</taxon>
        <taxon>Carangidae</taxon>
        <taxon>Seriola</taxon>
    </lineage>
</organism>
<dbReference type="Proteomes" id="UP000261420">
    <property type="component" value="Unplaced"/>
</dbReference>
<keyword evidence="4" id="KW-0963">Cytoplasm</keyword>
<dbReference type="InterPro" id="IPR049077">
    <property type="entry name" value="MOV-10_Ig-like"/>
</dbReference>
<evidence type="ECO:0000259" key="14">
    <source>
        <dbReference type="Pfam" id="PF21633"/>
    </source>
</evidence>
<evidence type="ECO:0000259" key="15">
    <source>
        <dbReference type="Pfam" id="PF21634"/>
    </source>
</evidence>
<evidence type="ECO:0000256" key="3">
    <source>
        <dbReference type="ARBA" id="ARBA00012552"/>
    </source>
</evidence>
<comment type="subcellular location">
    <subcellularLocation>
        <location evidence="1">Cytoplasm</location>
        <location evidence="1">P-body</location>
    </subcellularLocation>
</comment>
<feature type="domain" description="DNA2/NAM7 helicase-like C-terminal" evidence="13">
    <location>
        <begin position="618"/>
        <end position="839"/>
    </location>
</feature>
<dbReference type="GeneTree" id="ENSGT00940000156024"/>
<dbReference type="CDD" id="cd18038">
    <property type="entry name" value="DEXXQc_Helz-like"/>
    <property type="match status" value="1"/>
</dbReference>
<dbReference type="InterPro" id="IPR041679">
    <property type="entry name" value="DNA2/NAM7-like_C"/>
</dbReference>
<evidence type="ECO:0000313" key="17">
    <source>
        <dbReference type="Ensembl" id="ENSSDUP00000019806.1"/>
    </source>
</evidence>
<dbReference type="InterPro" id="IPR027417">
    <property type="entry name" value="P-loop_NTPase"/>
</dbReference>
<dbReference type="Pfam" id="PF13087">
    <property type="entry name" value="AAA_12"/>
    <property type="match status" value="1"/>
</dbReference>
<evidence type="ECO:0000256" key="4">
    <source>
        <dbReference type="ARBA" id="ARBA00022490"/>
    </source>
</evidence>
<feature type="domain" description="DNA2/NAM7 helicase helicase" evidence="12">
    <location>
        <begin position="535"/>
        <end position="608"/>
    </location>
</feature>
<dbReference type="Gene3D" id="3.40.50.300">
    <property type="entry name" value="P-loop containing nucleotide triphosphate hydrolases"/>
    <property type="match status" value="2"/>
</dbReference>
<reference evidence="17" key="1">
    <citation type="submission" date="2025-08" db="UniProtKB">
        <authorList>
            <consortium name="Ensembl"/>
        </authorList>
    </citation>
    <scope>IDENTIFICATION</scope>
</reference>
<reference evidence="17" key="2">
    <citation type="submission" date="2025-09" db="UniProtKB">
        <authorList>
            <consortium name="Ensembl"/>
        </authorList>
    </citation>
    <scope>IDENTIFICATION</scope>
</reference>
<dbReference type="PANTHER" id="PTHR45418">
    <property type="entry name" value="CANCER/TESTIS ANTIGEN 55"/>
    <property type="match status" value="1"/>
</dbReference>
<evidence type="ECO:0000256" key="8">
    <source>
        <dbReference type="ARBA" id="ARBA00022840"/>
    </source>
</evidence>
<evidence type="ECO:0000256" key="7">
    <source>
        <dbReference type="ARBA" id="ARBA00022806"/>
    </source>
</evidence>
<comment type="catalytic activity">
    <reaction evidence="11">
        <text>ATP + H2O = ADP + phosphate + H(+)</text>
        <dbReference type="Rhea" id="RHEA:13065"/>
        <dbReference type="ChEBI" id="CHEBI:15377"/>
        <dbReference type="ChEBI" id="CHEBI:15378"/>
        <dbReference type="ChEBI" id="CHEBI:30616"/>
        <dbReference type="ChEBI" id="CHEBI:43474"/>
        <dbReference type="ChEBI" id="CHEBI:456216"/>
        <dbReference type="EC" id="3.6.4.13"/>
    </reaction>
</comment>
<dbReference type="EC" id="3.6.4.13" evidence="3"/>
<dbReference type="InterPro" id="IPR049079">
    <property type="entry name" value="Mov-10_helical"/>
</dbReference>
<evidence type="ECO:0000259" key="12">
    <source>
        <dbReference type="Pfam" id="PF13086"/>
    </source>
</evidence>
<dbReference type="GO" id="GO:0005524">
    <property type="term" value="F:ATP binding"/>
    <property type="evidence" value="ECO:0007669"/>
    <property type="project" value="UniProtKB-KW"/>
</dbReference>
<dbReference type="Pfam" id="PF13086">
    <property type="entry name" value="AAA_11"/>
    <property type="match status" value="2"/>
</dbReference>
<dbReference type="SUPFAM" id="SSF52540">
    <property type="entry name" value="P-loop containing nucleoside triphosphate hydrolases"/>
    <property type="match status" value="1"/>
</dbReference>
<accession>A0A3B4UM82</accession>
<keyword evidence="6" id="KW-0378">Hydrolase</keyword>
<dbReference type="GO" id="GO:0000932">
    <property type="term" value="C:P-body"/>
    <property type="evidence" value="ECO:0007669"/>
    <property type="project" value="UniProtKB-SubCell"/>
</dbReference>
<dbReference type="GO" id="GO:0003723">
    <property type="term" value="F:RNA binding"/>
    <property type="evidence" value="ECO:0007669"/>
    <property type="project" value="UniProtKB-KW"/>
</dbReference>
<gene>
    <name evidence="17" type="primary">MOV10</name>
</gene>
<dbReference type="InterPro" id="IPR041677">
    <property type="entry name" value="DNA2/NAM7_AAA_11"/>
</dbReference>
<sequence length="887" mass="101068">MSRLQQQRKSQMIPVEWSVQKTGPGTSGYMNDQQNTFAIEAQMAQEARQKIQARLTVATLFQQYRARLISRRNYITVTSDPASVEEKICLTVSENKKVVPLTVKNSGANTVYLTLWVSDLVKKIFTVSDCHGYFNKTIKKHTLQPGEAYKIRVHFNAEHPGFYEQLLVFKFKTDPLSSDMFEIMRLLEVMHQTSFNEEVLPTVTNSLRTLQTVEQAPPAGVVLMWLKTEVPLKKYPMADNIKYLSKSDTNLFMDLEMRSLNWTNYSQRFHLLLHLEELQLRTDIEKYNQDDVVMFRHKNNADLIVFPIAGVSYNSPAKLSGNQVLVTPLEQRVFRNKVYKGWIQHADVEQIYLKFNDEFLSQFKNGTRFSVTFVINRMPLCMQHRAAALVYKHRLREVLFPTGQLSSHHSHLQRLVGLESNPEQCKAIQHIVAGTAKPAPYLLFGPPGTGKTEALVEAIRQIVKTQPSSTILACAPSNSATDHLCEKILAGKIDNHKLYRLYAVHCSVKNIPTNVKFCCNLDPLTNMLIVPPKEELVKYKIIVTTLLNAGRLVTGGIPPGHYTYIFVDEAGQAAETECIIPIAGLLKPDTCQLVLAGDPKQLGPIITSRMAKKHGMGVSLLERLMRDIDLYKSHEEYGFNSRFVTKLLRNYRSHRAILTIPNELFYKGELLPHAPKKKCNSYCKWNRLPKEGFPLIFHGVAGINERDANNPSLYNVAEVEVLKEYLKSIFDHLHKKGVTKIQSGEIGIITPYRKQVEKIQTALQMDKDLRKEDLENIEVGSVEQFQGKEFNVILVSTVRSNPKLSAQKERFTLGFVSNEKRFNVAMTRAQALLIVVGDPRALKTDNIWNKFIYYCFRNGAYRGITVSDVEEEENALTTIHSWALCEE</sequence>
<keyword evidence="10" id="KW-0943">RNA-mediated gene silencing</keyword>
<dbReference type="AlphaFoldDB" id="A0A3B4UM82"/>
<evidence type="ECO:0000256" key="2">
    <source>
        <dbReference type="ARBA" id="ARBA00005601"/>
    </source>
</evidence>
<dbReference type="Pfam" id="PF21635">
    <property type="entry name" value="Mov-10_helical"/>
    <property type="match status" value="1"/>
</dbReference>
<proteinExistence type="inferred from homology"/>
<dbReference type="InterPro" id="IPR026122">
    <property type="entry name" value="MOV-10/SDE3_DEXXQ/H-box"/>
</dbReference>
<dbReference type="InterPro" id="IPR049080">
    <property type="entry name" value="MOV-10-like_beta-barrel"/>
</dbReference>
<evidence type="ECO:0000256" key="5">
    <source>
        <dbReference type="ARBA" id="ARBA00022741"/>
    </source>
</evidence>
<comment type="similarity">
    <text evidence="2">Belongs to the DNA2/NAM7 helicase family. SDE3 subfamily.</text>
</comment>
<name>A0A3B4UM82_SERDU</name>
<keyword evidence="9" id="KW-0694">RNA-binding</keyword>
<evidence type="ECO:0000256" key="10">
    <source>
        <dbReference type="ARBA" id="ARBA00023158"/>
    </source>
</evidence>
<evidence type="ECO:0000256" key="9">
    <source>
        <dbReference type="ARBA" id="ARBA00022884"/>
    </source>
</evidence>
<dbReference type="GO" id="GO:0032574">
    <property type="term" value="F:5'-3' RNA helicase activity"/>
    <property type="evidence" value="ECO:0007669"/>
    <property type="project" value="InterPro"/>
</dbReference>
<dbReference type="GO" id="GO:0016787">
    <property type="term" value="F:hydrolase activity"/>
    <property type="evidence" value="ECO:0007669"/>
    <property type="project" value="UniProtKB-KW"/>
</dbReference>
<dbReference type="InterPro" id="IPR047187">
    <property type="entry name" value="SF1_C_Upf1"/>
</dbReference>
<evidence type="ECO:0000259" key="13">
    <source>
        <dbReference type="Pfam" id="PF13087"/>
    </source>
</evidence>
<dbReference type="Ensembl" id="ENSSDUT00000020157.1">
    <property type="protein sequence ID" value="ENSSDUP00000019806.1"/>
    <property type="gene ID" value="ENSSDUG00000014418.1"/>
</dbReference>
<evidence type="ECO:0000313" key="18">
    <source>
        <dbReference type="Proteomes" id="UP000261420"/>
    </source>
</evidence>
<keyword evidence="18" id="KW-1185">Reference proteome</keyword>
<dbReference type="Pfam" id="PF21633">
    <property type="entry name" value="MOV-10_Ig-like"/>
    <property type="match status" value="1"/>
</dbReference>
<feature type="domain" description="Helicase MOV-10 Ig-like" evidence="14">
    <location>
        <begin position="65"/>
        <end position="189"/>
    </location>
</feature>
<dbReference type="STRING" id="41447.ENSSDUP00000019806"/>
<evidence type="ECO:0000259" key="16">
    <source>
        <dbReference type="Pfam" id="PF21635"/>
    </source>
</evidence>
<evidence type="ECO:0000256" key="6">
    <source>
        <dbReference type="ARBA" id="ARBA00022801"/>
    </source>
</evidence>
<dbReference type="PANTHER" id="PTHR45418:SF1">
    <property type="entry name" value="CANCER_TESTIS ANTIGEN 55"/>
    <property type="match status" value="1"/>
</dbReference>
<feature type="domain" description="DNA2/NAM7 helicase helicase" evidence="12">
    <location>
        <begin position="420"/>
        <end position="505"/>
    </location>
</feature>
<keyword evidence="8" id="KW-0067">ATP-binding</keyword>
<evidence type="ECO:0000256" key="11">
    <source>
        <dbReference type="ARBA" id="ARBA00047984"/>
    </source>
</evidence>